<feature type="region of interest" description="Disordered" evidence="5">
    <location>
        <begin position="205"/>
        <end position="233"/>
    </location>
</feature>
<dbReference type="Gene3D" id="3.40.30.10">
    <property type="entry name" value="Glutaredoxin"/>
    <property type="match status" value="2"/>
</dbReference>
<accession>A0A2S8G4Q9</accession>
<dbReference type="SUPFAM" id="SSF52833">
    <property type="entry name" value="Thioredoxin-like"/>
    <property type="match status" value="2"/>
</dbReference>
<dbReference type="PANTHER" id="PTHR12151">
    <property type="entry name" value="ELECTRON TRANSPORT PROTIN SCO1/SENC FAMILY MEMBER"/>
    <property type="match status" value="1"/>
</dbReference>
<name>A0A2S8G4Q9_9BACT</name>
<dbReference type="OrthoDB" id="9811998at2"/>
<reference evidence="7 8" key="1">
    <citation type="submission" date="2018-02" db="EMBL/GenBank/DDBJ databases">
        <title>Comparative genomes isolates from brazilian mangrove.</title>
        <authorList>
            <person name="Araujo J.E."/>
            <person name="Taketani R.G."/>
            <person name="Silva M.C.P."/>
            <person name="Loureco M.V."/>
            <person name="Andreote F.D."/>
        </authorList>
    </citation>
    <scope>NUCLEOTIDE SEQUENCE [LARGE SCALE GENOMIC DNA]</scope>
    <source>
        <strain evidence="7 8">HEX-2 MGV</strain>
    </source>
</reference>
<dbReference type="Pfam" id="PF02630">
    <property type="entry name" value="SCO1-SenC"/>
    <property type="match status" value="2"/>
</dbReference>
<dbReference type="EMBL" id="PUIA01000016">
    <property type="protein sequence ID" value="PQO39280.1"/>
    <property type="molecule type" value="Genomic_DNA"/>
</dbReference>
<evidence type="ECO:0000256" key="2">
    <source>
        <dbReference type="ARBA" id="ARBA00023008"/>
    </source>
</evidence>
<keyword evidence="3" id="KW-0479">Metal-binding</keyword>
<evidence type="ECO:0000256" key="5">
    <source>
        <dbReference type="SAM" id="MobiDB-lite"/>
    </source>
</evidence>
<keyword evidence="2 3" id="KW-0186">Copper</keyword>
<dbReference type="RefSeq" id="WP_105350628.1">
    <property type="nucleotide sequence ID" value="NZ_PUIA01000016.1"/>
</dbReference>
<feature type="binding site" evidence="3">
    <location>
        <position position="89"/>
    </location>
    <ligand>
        <name>Cu cation</name>
        <dbReference type="ChEBI" id="CHEBI:23378"/>
    </ligand>
</feature>
<dbReference type="InterPro" id="IPR013766">
    <property type="entry name" value="Thioredoxin_domain"/>
</dbReference>
<feature type="domain" description="Thioredoxin" evidence="6">
    <location>
        <begin position="223"/>
        <end position="379"/>
    </location>
</feature>
<evidence type="ECO:0000256" key="1">
    <source>
        <dbReference type="ARBA" id="ARBA00010996"/>
    </source>
</evidence>
<feature type="region of interest" description="Disordered" evidence="5">
    <location>
        <begin position="374"/>
        <end position="394"/>
    </location>
</feature>
<dbReference type="GO" id="GO:0046872">
    <property type="term" value="F:metal ion binding"/>
    <property type="evidence" value="ECO:0007669"/>
    <property type="project" value="UniProtKB-KW"/>
</dbReference>
<protein>
    <recommendedName>
        <fullName evidence="6">Thioredoxin domain-containing protein</fullName>
    </recommendedName>
</protein>
<evidence type="ECO:0000256" key="3">
    <source>
        <dbReference type="PIRSR" id="PIRSR603782-1"/>
    </source>
</evidence>
<proteinExistence type="inferred from homology"/>
<comment type="caution">
    <text evidence="7">The sequence shown here is derived from an EMBL/GenBank/DDBJ whole genome shotgun (WGS) entry which is preliminary data.</text>
</comment>
<evidence type="ECO:0000313" key="7">
    <source>
        <dbReference type="EMBL" id="PQO39280.1"/>
    </source>
</evidence>
<dbReference type="CDD" id="cd02968">
    <property type="entry name" value="SCO"/>
    <property type="match status" value="2"/>
</dbReference>
<dbReference type="Proteomes" id="UP000240009">
    <property type="component" value="Unassembled WGS sequence"/>
</dbReference>
<organism evidence="7 8">
    <name type="scientific">Blastopirellula marina</name>
    <dbReference type="NCBI Taxonomy" id="124"/>
    <lineage>
        <taxon>Bacteria</taxon>
        <taxon>Pseudomonadati</taxon>
        <taxon>Planctomycetota</taxon>
        <taxon>Planctomycetia</taxon>
        <taxon>Pirellulales</taxon>
        <taxon>Pirellulaceae</taxon>
        <taxon>Blastopirellula</taxon>
    </lineage>
</organism>
<evidence type="ECO:0000259" key="6">
    <source>
        <dbReference type="PROSITE" id="PS51352"/>
    </source>
</evidence>
<sequence>MKPTTGIFVSAVLLILLGLTMFWAAYNRAPGGGSMPVDDHAAEGPELELNREIAPFKLMSAQEETFDTASLDGDVWIASFFFTMCPSICKMQNQQIAILQEEFADDGVKFVSITCDPDNDTPAVLRQYAESFQAEPGVWTFLTGDMDQLKEITEGSFQVAFETQTHSDRLMVIDKQGKLRGTFRATDATDFLRAKKLLKQLLAEPYEPEAKEEPTKEVAAKEEPRKQTMESFQLTDSLDQPFDSKSLEGDIWLGSFFYTSCPGSCIMQNMEKAKLRNEFKDRGLKLVSITCDPDNDTPAALAGYGERFQADPDNWYFCTGKFDDIQKIGNEFFDIKVEPQYHSDRVFLVGRDGKVIDSFRTSQKDQMESLHKTLEEILPPAKEDASTTETEKKD</sequence>
<feature type="domain" description="Thioredoxin" evidence="6">
    <location>
        <begin position="47"/>
        <end position="203"/>
    </location>
</feature>
<feature type="compositionally biased region" description="Basic and acidic residues" evidence="5">
    <location>
        <begin position="208"/>
        <end position="228"/>
    </location>
</feature>
<feature type="binding site" evidence="3">
    <location>
        <position position="85"/>
    </location>
    <ligand>
        <name>Cu cation</name>
        <dbReference type="ChEBI" id="CHEBI:23378"/>
    </ligand>
</feature>
<feature type="disulfide bond" description="Redox-active" evidence="4">
    <location>
        <begin position="85"/>
        <end position="89"/>
    </location>
</feature>
<evidence type="ECO:0000256" key="4">
    <source>
        <dbReference type="PIRSR" id="PIRSR603782-2"/>
    </source>
</evidence>
<dbReference type="InterPro" id="IPR003782">
    <property type="entry name" value="SCO1/SenC"/>
</dbReference>
<keyword evidence="4" id="KW-1015">Disulfide bond</keyword>
<dbReference type="InterPro" id="IPR036249">
    <property type="entry name" value="Thioredoxin-like_sf"/>
</dbReference>
<dbReference type="PROSITE" id="PS51352">
    <property type="entry name" value="THIOREDOXIN_2"/>
    <property type="match status" value="2"/>
</dbReference>
<dbReference type="PANTHER" id="PTHR12151:SF25">
    <property type="entry name" value="LINALOOL DEHYDRATASE_ISOMERASE DOMAIN-CONTAINING PROTEIN"/>
    <property type="match status" value="1"/>
</dbReference>
<evidence type="ECO:0000313" key="8">
    <source>
        <dbReference type="Proteomes" id="UP000240009"/>
    </source>
</evidence>
<gene>
    <name evidence="7" type="ORF">C5Y96_05340</name>
</gene>
<comment type="similarity">
    <text evidence="1">Belongs to the SCO1/2 family.</text>
</comment>
<dbReference type="AlphaFoldDB" id="A0A2S8G4Q9"/>
<feature type="binding site" evidence="3">
    <location>
        <position position="166"/>
    </location>
    <ligand>
        <name>Cu cation</name>
        <dbReference type="ChEBI" id="CHEBI:23378"/>
    </ligand>
</feature>